<proteinExistence type="predicted"/>
<dbReference type="PANTHER" id="PTHR22572">
    <property type="entry name" value="SUGAR-1-PHOSPHATE GUANYL TRANSFERASE"/>
    <property type="match status" value="1"/>
</dbReference>
<protein>
    <recommendedName>
        <fullName evidence="1">Nucleotidyl transferase domain-containing protein</fullName>
    </recommendedName>
</protein>
<dbReference type="InterPro" id="IPR029044">
    <property type="entry name" value="Nucleotide-diphossugar_trans"/>
</dbReference>
<dbReference type="RefSeq" id="WP_128982581.1">
    <property type="nucleotide sequence ID" value="NZ_PDKJ01000013.1"/>
</dbReference>
<dbReference type="EMBL" id="PDKJ01000013">
    <property type="protein sequence ID" value="RXJ66614.1"/>
    <property type="molecule type" value="Genomic_DNA"/>
</dbReference>
<dbReference type="Proteomes" id="UP000290172">
    <property type="component" value="Unassembled WGS sequence"/>
</dbReference>
<dbReference type="CDD" id="cd04181">
    <property type="entry name" value="NTP_transferase"/>
    <property type="match status" value="1"/>
</dbReference>
<evidence type="ECO:0000313" key="3">
    <source>
        <dbReference type="Proteomes" id="UP000290172"/>
    </source>
</evidence>
<feature type="domain" description="Nucleotidyl transferase" evidence="1">
    <location>
        <begin position="2"/>
        <end position="232"/>
    </location>
</feature>
<dbReference type="Gene3D" id="3.90.550.10">
    <property type="entry name" value="Spore Coat Polysaccharide Biosynthesis Protein SpsA, Chain A"/>
    <property type="match status" value="1"/>
</dbReference>
<dbReference type="SUPFAM" id="SSF53448">
    <property type="entry name" value="Nucleotide-diphospho-sugar transferases"/>
    <property type="match status" value="1"/>
</dbReference>
<comment type="caution">
    <text evidence="2">The sequence shown here is derived from an EMBL/GenBank/DDBJ whole genome shotgun (WGS) entry which is preliminary data.</text>
</comment>
<evidence type="ECO:0000259" key="1">
    <source>
        <dbReference type="Pfam" id="PF00483"/>
    </source>
</evidence>
<evidence type="ECO:0000313" key="2">
    <source>
        <dbReference type="EMBL" id="RXJ66614.1"/>
    </source>
</evidence>
<reference evidence="2 3" key="1">
    <citation type="submission" date="2017-10" db="EMBL/GenBank/DDBJ databases">
        <title>Genomics of the genus Arcobacter.</title>
        <authorList>
            <person name="Perez-Cataluna A."/>
            <person name="Figueras M.J."/>
        </authorList>
    </citation>
    <scope>NUCLEOTIDE SEQUENCE [LARGE SCALE GENOMIC DNA]</scope>
    <source>
        <strain evidence="2 3">CECT 8993</strain>
    </source>
</reference>
<sequence>MKALLLAAGFGTRLRPLTNNIPKCLVPINGKALLEIWLENLIEAGIKEFLINTHYLHKEVEAFVANSKYKDYITLTYEEELLGTAGTLIKNKDFFKQNEPFMVIHADNLCICDFKDFISSHYLREVKNTLMTMMLFRTDTPEKCGIVELDTQNIVKEFYEKPRFPSSNLANAAIYIFEYDIFNLIDNINHKNPDISIDLIPLLLGKINTYENKTLNIDIGTPNSYKNAQKLYIKHFENNKYTFLKKYFSIKQNFDFYKHRSTDIKNRLLKQKEVRYKNKRLLVICDFIDIPCTFELINIYMIAEVIRRKYDLEKFDLIFISHAKDPSTNRNKFITPENRRQYILNLALENSLLFEHTGSLFVFDNRNQFIDFYKNVKKAYKYIYPKNYDYKLPIDIILNRVGSYHSGNLFEYLKKDTSLLSLKPPKDKVIFARKWIKNFIYPKIPITITIREIDFNETSRNTNIEHWQKLVDYFKNDKYIFIIFRDYNNLYEKDFPITGENVKYLNEAVISNSFRSALYQEVTLNLFVSNGTAMLAIANEKTRYIIFNFYNPLAPSTSIEHLKNALFLYYKDSFHGSTKYQKLIWEKDSFDTLKSYTIEMLDLIKHDLGLEPLFYTYTDDEISSMVEKKDIEVDYKNIESPIDKNLPTKEYKLFFNLQRYINFIKQKYINPIKQKYKYLLFKIKNISLFHSCYLYIKINKLYLLQKYEVRPTKILFKKRNYYLENLIYSIKNENKNIIIYGAGSIGEALYPILKDNIILYIDSSGVFLNKNSKIQKDVFKPNILNEKNLNYDYIIITPKYREIEIAKDLMNLYKIPDNKILIF</sequence>
<name>A0A4Q0YAQ9_9BACT</name>
<dbReference type="Pfam" id="PF00483">
    <property type="entry name" value="NTP_transferase"/>
    <property type="match status" value="1"/>
</dbReference>
<organism evidence="2 3">
    <name type="scientific">Halarcobacter ebronensis</name>
    <dbReference type="NCBI Taxonomy" id="1462615"/>
    <lineage>
        <taxon>Bacteria</taxon>
        <taxon>Pseudomonadati</taxon>
        <taxon>Campylobacterota</taxon>
        <taxon>Epsilonproteobacteria</taxon>
        <taxon>Campylobacterales</taxon>
        <taxon>Arcobacteraceae</taxon>
        <taxon>Halarcobacter</taxon>
    </lineage>
</organism>
<dbReference type="InterPro" id="IPR050486">
    <property type="entry name" value="Mannose-1P_guanyltransferase"/>
</dbReference>
<dbReference type="AlphaFoldDB" id="A0A4Q0YAQ9"/>
<accession>A0A4Q0YAQ9</accession>
<dbReference type="InterPro" id="IPR005835">
    <property type="entry name" value="NTP_transferase_dom"/>
</dbReference>
<gene>
    <name evidence="2" type="ORF">CRV08_12355</name>
</gene>